<comment type="similarity">
    <text evidence="2">Belongs to the amino acid-polyamine-organocation (APC) superfamily. Amino acid transporter (AAT) (TC 2.A.3.1) family.</text>
</comment>
<dbReference type="RefSeq" id="WP_244805044.1">
    <property type="nucleotide sequence ID" value="NZ_JALIEA010000017.1"/>
</dbReference>
<evidence type="ECO:0000256" key="6">
    <source>
        <dbReference type="ARBA" id="ARBA00022692"/>
    </source>
</evidence>
<keyword evidence="6 10" id="KW-0812">Transmembrane</keyword>
<feature type="transmembrane region" description="Helical" evidence="10">
    <location>
        <begin position="245"/>
        <end position="264"/>
    </location>
</feature>
<organism evidence="12 13">
    <name type="scientific">Corynebacterium kalidii</name>
    <dbReference type="NCBI Taxonomy" id="2931982"/>
    <lineage>
        <taxon>Bacteria</taxon>
        <taxon>Bacillati</taxon>
        <taxon>Actinomycetota</taxon>
        <taxon>Actinomycetes</taxon>
        <taxon>Mycobacteriales</taxon>
        <taxon>Corynebacteriaceae</taxon>
        <taxon>Corynebacterium</taxon>
    </lineage>
</organism>
<feature type="transmembrane region" description="Helical" evidence="10">
    <location>
        <begin position="131"/>
        <end position="152"/>
    </location>
</feature>
<protein>
    <submittedName>
        <fullName evidence="12">Amino acid permease</fullName>
    </submittedName>
</protein>
<feature type="transmembrane region" description="Helical" evidence="10">
    <location>
        <begin position="284"/>
        <end position="304"/>
    </location>
</feature>
<name>A0A9X2B068_9CORY</name>
<evidence type="ECO:0000256" key="3">
    <source>
        <dbReference type="ARBA" id="ARBA00022448"/>
    </source>
</evidence>
<evidence type="ECO:0000256" key="7">
    <source>
        <dbReference type="ARBA" id="ARBA00022970"/>
    </source>
</evidence>
<evidence type="ECO:0000313" key="12">
    <source>
        <dbReference type="EMBL" id="MCJ7859317.1"/>
    </source>
</evidence>
<feature type="transmembrane region" description="Helical" evidence="10">
    <location>
        <begin position="21"/>
        <end position="40"/>
    </location>
</feature>
<feature type="transmembrane region" description="Helical" evidence="10">
    <location>
        <begin position="336"/>
        <end position="356"/>
    </location>
</feature>
<evidence type="ECO:0000259" key="11">
    <source>
        <dbReference type="Pfam" id="PF00324"/>
    </source>
</evidence>
<feature type="transmembrane region" description="Helical" evidence="10">
    <location>
        <begin position="409"/>
        <end position="433"/>
    </location>
</feature>
<dbReference type="GO" id="GO:0005886">
    <property type="term" value="C:plasma membrane"/>
    <property type="evidence" value="ECO:0007669"/>
    <property type="project" value="UniProtKB-SubCell"/>
</dbReference>
<dbReference type="InterPro" id="IPR004841">
    <property type="entry name" value="AA-permease/SLC12A_dom"/>
</dbReference>
<dbReference type="PROSITE" id="PS00218">
    <property type="entry name" value="AMINO_ACID_PERMEASE_1"/>
    <property type="match status" value="1"/>
</dbReference>
<dbReference type="Pfam" id="PF00324">
    <property type="entry name" value="AA_permease"/>
    <property type="match status" value="1"/>
</dbReference>
<evidence type="ECO:0000256" key="8">
    <source>
        <dbReference type="ARBA" id="ARBA00022989"/>
    </source>
</evidence>
<keyword evidence="7" id="KW-0029">Amino-acid transport</keyword>
<comment type="subcellular location">
    <subcellularLocation>
        <location evidence="1">Cell inner membrane</location>
        <topology evidence="1">Multi-pass membrane protein</topology>
    </subcellularLocation>
</comment>
<dbReference type="Proteomes" id="UP001139207">
    <property type="component" value="Unassembled WGS sequence"/>
</dbReference>
<dbReference type="Gene3D" id="1.20.1740.10">
    <property type="entry name" value="Amino acid/polyamine transporter I"/>
    <property type="match status" value="1"/>
</dbReference>
<keyword evidence="3" id="KW-0813">Transport</keyword>
<keyword evidence="4" id="KW-1003">Cell membrane</keyword>
<dbReference type="PANTHER" id="PTHR43495:SF4">
    <property type="entry name" value="AROMATIC AMINO ACID TRANSPORT PROTEIN AROP"/>
    <property type="match status" value="1"/>
</dbReference>
<keyword evidence="13" id="KW-1185">Reference proteome</keyword>
<dbReference type="GO" id="GO:0055085">
    <property type="term" value="P:transmembrane transport"/>
    <property type="evidence" value="ECO:0007669"/>
    <property type="project" value="InterPro"/>
</dbReference>
<dbReference type="AlphaFoldDB" id="A0A9X2B068"/>
<evidence type="ECO:0000256" key="2">
    <source>
        <dbReference type="ARBA" id="ARBA00008583"/>
    </source>
</evidence>
<evidence type="ECO:0000256" key="5">
    <source>
        <dbReference type="ARBA" id="ARBA00022519"/>
    </source>
</evidence>
<feature type="transmembrane region" description="Helical" evidence="10">
    <location>
        <begin position="164"/>
        <end position="182"/>
    </location>
</feature>
<comment type="caution">
    <text evidence="12">The sequence shown here is derived from an EMBL/GenBank/DDBJ whole genome shotgun (WGS) entry which is preliminary data.</text>
</comment>
<evidence type="ECO:0000256" key="10">
    <source>
        <dbReference type="SAM" id="Phobius"/>
    </source>
</evidence>
<keyword evidence="9 10" id="KW-0472">Membrane</keyword>
<dbReference type="EMBL" id="JALIEA010000017">
    <property type="protein sequence ID" value="MCJ7859317.1"/>
    <property type="molecule type" value="Genomic_DNA"/>
</dbReference>
<evidence type="ECO:0000256" key="4">
    <source>
        <dbReference type="ARBA" id="ARBA00022475"/>
    </source>
</evidence>
<feature type="transmembrane region" description="Helical" evidence="10">
    <location>
        <begin position="46"/>
        <end position="66"/>
    </location>
</feature>
<feature type="transmembrane region" description="Helical" evidence="10">
    <location>
        <begin position="202"/>
        <end position="224"/>
    </location>
</feature>
<dbReference type="GO" id="GO:0006865">
    <property type="term" value="P:amino acid transport"/>
    <property type="evidence" value="ECO:0007669"/>
    <property type="project" value="UniProtKB-KW"/>
</dbReference>
<evidence type="ECO:0000256" key="1">
    <source>
        <dbReference type="ARBA" id="ARBA00004429"/>
    </source>
</evidence>
<dbReference type="InterPro" id="IPR004840">
    <property type="entry name" value="Amino_acid_permease_CS"/>
</dbReference>
<keyword evidence="5" id="KW-0997">Cell inner membrane</keyword>
<proteinExistence type="inferred from homology"/>
<accession>A0A9X2B068</accession>
<feature type="domain" description="Amino acid permease/ SLC12A" evidence="11">
    <location>
        <begin position="22"/>
        <end position="434"/>
    </location>
</feature>
<evidence type="ECO:0000313" key="13">
    <source>
        <dbReference type="Proteomes" id="UP001139207"/>
    </source>
</evidence>
<dbReference type="FunFam" id="1.20.1740.10:FF:000001">
    <property type="entry name" value="Amino acid permease"/>
    <property type="match status" value="1"/>
</dbReference>
<dbReference type="PIRSF" id="PIRSF006060">
    <property type="entry name" value="AA_transporter"/>
    <property type="match status" value="1"/>
</dbReference>
<sequence length="478" mass="50943">MTDTRTAARQPGQLRRTLTHRHIHFIALGSAIGTGLFYGSSGAIGAAGPGVVFVYLLGGAVVYFMLRALGEMAVADPAPGSFAEYCRRYLGGWAGYITGWMYAFEMIIVCLADLTAITVYMTFWFPETPGWVWVAVALLVVGAANLASARWYGELEFWFTSIKVTAVVAMILGGAAILVFNVDTGGSAGFDNLWNDGGLFPNGVAGVFSALILVLFAFGGTEIIGVTAGEAADHEKTIPKAVNTVPMRILLFYVLAITVIVAVIPWREITGDESPFVQIFSDLGIGWAAAALNVVVVSAALSAINSDLYGAGRVVFGMARQGLSPRIFARLNHRGVPVTTIGVMLVVLLVGVALQLASDTAADMFQNIAALATFATVFVWLMILLAHLGSRRRSRHGGATPATPLAFPVPFWPVGQYFAVAVILVTFGTMVWMDQYHSALWAGVIFLVIMSALYPLARRRATAIAAGTSDRGDETADD</sequence>
<gene>
    <name evidence="12" type="ORF">MUN33_11440</name>
</gene>
<keyword evidence="8 10" id="KW-1133">Transmembrane helix</keyword>
<dbReference type="PANTHER" id="PTHR43495">
    <property type="entry name" value="GABA PERMEASE"/>
    <property type="match status" value="1"/>
</dbReference>
<feature type="transmembrane region" description="Helical" evidence="10">
    <location>
        <begin position="439"/>
        <end position="457"/>
    </location>
</feature>
<evidence type="ECO:0000256" key="9">
    <source>
        <dbReference type="ARBA" id="ARBA00023136"/>
    </source>
</evidence>
<reference evidence="12" key="1">
    <citation type="submission" date="2022-04" db="EMBL/GenBank/DDBJ databases">
        <title>Corynebacterium kalidii LD5P10.</title>
        <authorList>
            <person name="Sun J.Q."/>
        </authorList>
    </citation>
    <scope>NUCLEOTIDE SEQUENCE</scope>
    <source>
        <strain evidence="12">LD5P10</strain>
    </source>
</reference>
<feature type="transmembrane region" description="Helical" evidence="10">
    <location>
        <begin position="368"/>
        <end position="388"/>
    </location>
</feature>